<dbReference type="Pfam" id="PF07196">
    <property type="entry name" value="Flagellin_IN"/>
    <property type="match status" value="1"/>
</dbReference>
<dbReference type="InterPro" id="IPR003481">
    <property type="entry name" value="FliD_N"/>
</dbReference>
<comment type="subcellular location">
    <subcellularLocation>
        <location evidence="5">Secreted</location>
    </subcellularLocation>
    <subcellularLocation>
        <location evidence="5">Bacterial flagellum</location>
    </subcellularLocation>
</comment>
<name>A0A4D6XDT0_PSEPU</name>
<organism evidence="8 9">
    <name type="scientific">Pseudomonas putida</name>
    <name type="common">Arthrobacter siderocapsulatus</name>
    <dbReference type="NCBI Taxonomy" id="303"/>
    <lineage>
        <taxon>Bacteria</taxon>
        <taxon>Pseudomonadati</taxon>
        <taxon>Pseudomonadota</taxon>
        <taxon>Gammaproteobacteria</taxon>
        <taxon>Pseudomonadales</taxon>
        <taxon>Pseudomonadaceae</taxon>
        <taxon>Pseudomonas</taxon>
    </lineage>
</organism>
<dbReference type="AlphaFoldDB" id="A0A4D6XDT0"/>
<evidence type="ECO:0000256" key="5">
    <source>
        <dbReference type="RuleBase" id="RU362066"/>
    </source>
</evidence>
<gene>
    <name evidence="8" type="ORF">E6B08_21800</name>
</gene>
<dbReference type="InterPro" id="IPR010809">
    <property type="entry name" value="FliD_C"/>
</dbReference>
<dbReference type="InterPro" id="IPR040026">
    <property type="entry name" value="FliD"/>
</dbReference>
<keyword evidence="8" id="KW-0969">Cilium</keyword>
<dbReference type="RefSeq" id="WP_136915910.1">
    <property type="nucleotide sequence ID" value="NZ_CP039371.1"/>
</dbReference>
<dbReference type="Proteomes" id="UP000298551">
    <property type="component" value="Chromosome"/>
</dbReference>
<dbReference type="GO" id="GO:0009421">
    <property type="term" value="C:bacterial-type flagellum filament cap"/>
    <property type="evidence" value="ECO:0007669"/>
    <property type="project" value="InterPro"/>
</dbReference>
<keyword evidence="8" id="KW-0966">Cell projection</keyword>
<evidence type="ECO:0000259" key="7">
    <source>
        <dbReference type="Pfam" id="PF07195"/>
    </source>
</evidence>
<dbReference type="EMBL" id="CP039371">
    <property type="protein sequence ID" value="QCI13814.1"/>
    <property type="molecule type" value="Genomic_DNA"/>
</dbReference>
<protein>
    <recommendedName>
        <fullName evidence="5">Flagellar hook-associated protein 2</fullName>
        <shortName evidence="5">HAP2</shortName>
    </recommendedName>
    <alternativeName>
        <fullName evidence="5">Flagellar cap protein</fullName>
    </alternativeName>
</protein>
<comment type="similarity">
    <text evidence="1 5">Belongs to the FliD family.</text>
</comment>
<evidence type="ECO:0000256" key="4">
    <source>
        <dbReference type="ARBA" id="ARBA00023143"/>
    </source>
</evidence>
<dbReference type="GO" id="GO:0005576">
    <property type="term" value="C:extracellular region"/>
    <property type="evidence" value="ECO:0007669"/>
    <property type="project" value="UniProtKB-SubCell"/>
</dbReference>
<dbReference type="GO" id="GO:0071973">
    <property type="term" value="P:bacterial-type flagellum-dependent cell motility"/>
    <property type="evidence" value="ECO:0007669"/>
    <property type="project" value="TreeGrafter"/>
</dbReference>
<dbReference type="InterPro" id="IPR010810">
    <property type="entry name" value="Flagellin_hook_IN_motif"/>
</dbReference>
<evidence type="ECO:0000313" key="8">
    <source>
        <dbReference type="EMBL" id="QCI13814.1"/>
    </source>
</evidence>
<dbReference type="PANTHER" id="PTHR30288">
    <property type="entry name" value="FLAGELLAR CAP/ASSEMBLY PROTEIN FLID"/>
    <property type="match status" value="1"/>
</dbReference>
<comment type="function">
    <text evidence="5">Required for morphogenesis and for the elongation of the flagellar filament by facilitating polymerization of the flagellin monomers at the tip of growing filament. Forms a capping structure, which prevents flagellin subunits (transported through the central channel of the flagellum) from leaking out without polymerization at the distal end.</text>
</comment>
<reference evidence="9" key="1">
    <citation type="submission" date="2019-04" db="EMBL/GenBank/DDBJ databases">
        <title>Genome sequence of Pseudomonas putida 1290, an auxin catabolizing strain.</title>
        <authorList>
            <person name="Laird T.S."/>
            <person name="Leveau J.H.J."/>
        </authorList>
    </citation>
    <scope>NUCLEOTIDE SEQUENCE [LARGE SCALE GENOMIC DNA]</scope>
    <source>
        <strain evidence="9">1290</strain>
    </source>
</reference>
<dbReference type="GO" id="GO:0007155">
    <property type="term" value="P:cell adhesion"/>
    <property type="evidence" value="ECO:0007669"/>
    <property type="project" value="InterPro"/>
</dbReference>
<evidence type="ECO:0000256" key="1">
    <source>
        <dbReference type="ARBA" id="ARBA00009764"/>
    </source>
</evidence>
<sequence>MGTSINGVGSGIDIDSIVSALVSAQKAPKQSQIDTATTKATTSLSAIGTLKSALEKFQTAMEDLAENSSFTGMTAKSSDEEALTAKVGAGAASGSYVIKTTSIATSSKVATQYISTGTTFGSGTFTITQGAGSASSGSTTTIKVANGATLSDIRDSINTQLKDSGITANIISDSEGQRLVLSSTTTGEGTDITLTTNSDALKTLGIAAGAQASDSTGGYVVAPAADAVYTIDGLSMKSSTNEITTAISGVEFTLLEDDSKATITVDTNTDGLKESITSFVDAYNSLMSSIKTLTTVTSGTDDDGNATTTAAALTSDATVRNIVSGLRNQLISSSGDGGTIKLLSQLGISTQNDGTLSIDDDDLEAALEKNAASVEGFFTGTNGLLTRMSTSLDIYADDDGLLDQRTDSLNDTLSDLATQQTNLDRRITKYEATMYAKYNAMDTLVAQLTATSDSVMTTLNALNNASSDD</sequence>
<comment type="subunit">
    <text evidence="2 5">Homopentamer.</text>
</comment>
<proteinExistence type="inferred from homology"/>
<evidence type="ECO:0000259" key="6">
    <source>
        <dbReference type="Pfam" id="PF02465"/>
    </source>
</evidence>
<evidence type="ECO:0000256" key="3">
    <source>
        <dbReference type="ARBA" id="ARBA00023054"/>
    </source>
</evidence>
<keyword evidence="5" id="KW-0964">Secreted</keyword>
<feature type="domain" description="Flagellar hook-associated protein 2 C-terminal" evidence="7">
    <location>
        <begin position="224"/>
        <end position="449"/>
    </location>
</feature>
<dbReference type="OrthoDB" id="9810816at2"/>
<dbReference type="PANTHER" id="PTHR30288:SF0">
    <property type="entry name" value="FLAGELLAR HOOK-ASSOCIATED PROTEIN 2"/>
    <property type="match status" value="1"/>
</dbReference>
<feature type="domain" description="Flagellar hook-associated protein 2 N-terminal" evidence="6">
    <location>
        <begin position="10"/>
        <end position="106"/>
    </location>
</feature>
<keyword evidence="8" id="KW-0282">Flagellum</keyword>
<keyword evidence="3" id="KW-0175">Coiled coil</keyword>
<keyword evidence="4 5" id="KW-0975">Bacterial flagellum</keyword>
<dbReference type="GO" id="GO:0009424">
    <property type="term" value="C:bacterial-type flagellum hook"/>
    <property type="evidence" value="ECO:0007669"/>
    <property type="project" value="UniProtKB-UniRule"/>
</dbReference>
<evidence type="ECO:0000313" key="9">
    <source>
        <dbReference type="Proteomes" id="UP000298551"/>
    </source>
</evidence>
<dbReference type="Pfam" id="PF07195">
    <property type="entry name" value="FliD_C"/>
    <property type="match status" value="1"/>
</dbReference>
<evidence type="ECO:0000256" key="2">
    <source>
        <dbReference type="ARBA" id="ARBA00011255"/>
    </source>
</evidence>
<accession>A0A4D6XDT0</accession>
<dbReference type="Pfam" id="PF02465">
    <property type="entry name" value="FliD_N"/>
    <property type="match status" value="1"/>
</dbReference>